<organism evidence="1">
    <name type="scientific">Zea mays</name>
    <name type="common">Maize</name>
    <dbReference type="NCBI Taxonomy" id="4577"/>
    <lineage>
        <taxon>Eukaryota</taxon>
        <taxon>Viridiplantae</taxon>
        <taxon>Streptophyta</taxon>
        <taxon>Embryophyta</taxon>
        <taxon>Tracheophyta</taxon>
        <taxon>Spermatophyta</taxon>
        <taxon>Magnoliopsida</taxon>
        <taxon>Liliopsida</taxon>
        <taxon>Poales</taxon>
        <taxon>Poaceae</taxon>
        <taxon>PACMAD clade</taxon>
        <taxon>Panicoideae</taxon>
        <taxon>Andropogonodae</taxon>
        <taxon>Andropogoneae</taxon>
        <taxon>Tripsacinae</taxon>
        <taxon>Zea</taxon>
    </lineage>
</organism>
<reference evidence="1" key="1">
    <citation type="submission" date="2015-12" db="EMBL/GenBank/DDBJ databases">
        <title>Update maize B73 reference genome by single molecule sequencing technologies.</title>
        <authorList>
            <consortium name="Maize Genome Sequencing Project"/>
            <person name="Ware D."/>
        </authorList>
    </citation>
    <scope>NUCLEOTIDE SEQUENCE</scope>
    <source>
        <tissue evidence="1">Seedling</tissue>
    </source>
</reference>
<keyword evidence="1" id="KW-0808">Transferase</keyword>
<dbReference type="AlphaFoldDB" id="A0A1D6HH40"/>
<dbReference type="EMBL" id="CM000781">
    <property type="protein sequence ID" value="AQK73864.1"/>
    <property type="molecule type" value="Genomic_DNA"/>
</dbReference>
<evidence type="ECO:0000313" key="1">
    <source>
        <dbReference type="EMBL" id="AQK73876.1"/>
    </source>
</evidence>
<name>A0A1D6HH40_MAIZE</name>
<sequence length="18" mass="1810">MLCPRPQGKIAAAVNLGA</sequence>
<gene>
    <name evidence="1" type="ORF">ZEAMMB73_Zm00001d017729</name>
</gene>
<proteinExistence type="predicted"/>
<protein>
    <submittedName>
        <fullName evidence="1">Serine/threonine-protein kinase MHK</fullName>
    </submittedName>
</protein>
<dbReference type="EMBL" id="CM000781">
    <property type="protein sequence ID" value="AQK73876.1"/>
    <property type="molecule type" value="Genomic_DNA"/>
</dbReference>
<accession>A0A1D6HH40</accession>
<keyword evidence="1" id="KW-0418">Kinase</keyword>
<dbReference type="GO" id="GO:0016301">
    <property type="term" value="F:kinase activity"/>
    <property type="evidence" value="ECO:0007669"/>
    <property type="project" value="UniProtKB-KW"/>
</dbReference>